<comment type="caution">
    <text evidence="1">The sequence shown here is derived from an EMBL/GenBank/DDBJ whole genome shotgun (WGS) entry which is preliminary data.</text>
</comment>
<dbReference type="Proteomes" id="UP001500457">
    <property type="component" value="Unassembled WGS sequence"/>
</dbReference>
<accession>A0ABP9EPU7</accession>
<gene>
    <name evidence="1" type="ORF">GCM10023203_39690</name>
</gene>
<evidence type="ECO:0000313" key="2">
    <source>
        <dbReference type="Proteomes" id="UP001500457"/>
    </source>
</evidence>
<reference evidence="2" key="1">
    <citation type="journal article" date="2019" name="Int. J. Syst. Evol. Microbiol.">
        <title>The Global Catalogue of Microorganisms (GCM) 10K type strain sequencing project: providing services to taxonomists for standard genome sequencing and annotation.</title>
        <authorList>
            <consortium name="The Broad Institute Genomics Platform"/>
            <consortium name="The Broad Institute Genome Sequencing Center for Infectious Disease"/>
            <person name="Wu L."/>
            <person name="Ma J."/>
        </authorList>
    </citation>
    <scope>NUCLEOTIDE SEQUENCE [LARGE SCALE GENOMIC DNA]</scope>
    <source>
        <strain evidence="2">JCM 17983</strain>
    </source>
</reference>
<organism evidence="1 2">
    <name type="scientific">Actinomycetospora straminea</name>
    <dbReference type="NCBI Taxonomy" id="663607"/>
    <lineage>
        <taxon>Bacteria</taxon>
        <taxon>Bacillati</taxon>
        <taxon>Actinomycetota</taxon>
        <taxon>Actinomycetes</taxon>
        <taxon>Pseudonocardiales</taxon>
        <taxon>Pseudonocardiaceae</taxon>
        <taxon>Actinomycetospora</taxon>
    </lineage>
</organism>
<keyword evidence="2" id="KW-1185">Reference proteome</keyword>
<name>A0ABP9EPU7_9PSEU</name>
<sequence length="75" mass="7916">MLKGQDITVGGVRPDASRSGILLVKSIGKSAPAGGVCKVPWIFNGKTVPYKCDWPVVLTRSKVQRGEGKGAPPVR</sequence>
<protein>
    <submittedName>
        <fullName evidence="1">Uncharacterized protein</fullName>
    </submittedName>
</protein>
<dbReference type="EMBL" id="BAABHQ010000011">
    <property type="protein sequence ID" value="GAA4883839.1"/>
    <property type="molecule type" value="Genomic_DNA"/>
</dbReference>
<evidence type="ECO:0000313" key="1">
    <source>
        <dbReference type="EMBL" id="GAA4883839.1"/>
    </source>
</evidence>
<proteinExistence type="predicted"/>